<dbReference type="EMBL" id="BRXU01000040">
    <property type="protein sequence ID" value="GLC60925.1"/>
    <property type="molecule type" value="Genomic_DNA"/>
</dbReference>
<keyword evidence="3" id="KW-0040">ANK repeat</keyword>
<accession>A0A9W6C025</accession>
<dbReference type="AlphaFoldDB" id="A0A9W6C025"/>
<feature type="domain" description="BTB" evidence="4">
    <location>
        <begin position="293"/>
        <end position="367"/>
    </location>
</feature>
<dbReference type="Gene3D" id="2.120.10.30">
    <property type="entry name" value="TolB, C-terminal domain"/>
    <property type="match status" value="2"/>
</dbReference>
<dbReference type="PROSITE" id="PS50097">
    <property type="entry name" value="BTB"/>
    <property type="match status" value="1"/>
</dbReference>
<dbReference type="Gene3D" id="3.30.710.10">
    <property type="entry name" value="Potassium Channel Kv1.1, Chain A"/>
    <property type="match status" value="1"/>
</dbReference>
<dbReference type="InterPro" id="IPR011042">
    <property type="entry name" value="6-blade_b-propeller_TolB-like"/>
</dbReference>
<evidence type="ECO:0000259" key="4">
    <source>
        <dbReference type="PROSITE" id="PS50097"/>
    </source>
</evidence>
<protein>
    <submittedName>
        <fullName evidence="5">Ankyrin repeat and BTB/POZ domain-containing protein 1</fullName>
    </submittedName>
</protein>
<sequence>MLFAIPSRQALRVQLRNARCPAYEPASDCVLFAASNAAILQLDRSNAVSLVAGNNLVMRGFGANCGRCGSDARFNNIAALAPDGLGNVYIADSDRIRVLDVASRQVTTLPGTTLSSGTWVGLSYDAAAGALWAATDRAVCVVDVTAGGDDGRALRLVVGDWQSRGFVDGGGSTARFNRIAAIMTCADRRLLVLDDNKLRFVGADNIVKTVVELQQRYAPQCLGILPQGDLAVGYGGSAYGISVISGLQLGPCIPQFSRTAAATSSQRQHSQALVELHKVLTAQVASPAGDLNSAVNVRVGGGGGRGRIFVAHRSVLAARSEYFRRLLDPAGGFADSGVAEVALQDADPEAFSWLLAYMYTGELHMPDELLRPAAELAGRLLMPAECVAQLQAWLLAIVTPGSVVSELIWAAQHGMADLVEQLKAYLVRHRKAVALDKLGELVAHFPDLTLSLVRELVAAP</sequence>
<gene>
    <name evidence="5" type="primary">PLEST002570</name>
    <name evidence="5" type="ORF">PLESTB_001693400</name>
</gene>
<dbReference type="Pfam" id="PF00651">
    <property type="entry name" value="BTB"/>
    <property type="match status" value="1"/>
</dbReference>
<dbReference type="Proteomes" id="UP001165080">
    <property type="component" value="Unassembled WGS sequence"/>
</dbReference>
<reference evidence="5 6" key="1">
    <citation type="journal article" date="2023" name="Commun. Biol.">
        <title>Reorganization of the ancestral sex-determining regions during the evolution of trioecy in Pleodorina starrii.</title>
        <authorList>
            <person name="Takahashi K."/>
            <person name="Suzuki S."/>
            <person name="Kawai-Toyooka H."/>
            <person name="Yamamoto K."/>
            <person name="Hamaji T."/>
            <person name="Ootsuki R."/>
            <person name="Yamaguchi H."/>
            <person name="Kawachi M."/>
            <person name="Higashiyama T."/>
            <person name="Nozaki H."/>
        </authorList>
    </citation>
    <scope>NUCLEOTIDE SEQUENCE [LARGE SCALE GENOMIC DNA]</scope>
    <source>
        <strain evidence="5 6">NIES-4479</strain>
    </source>
</reference>
<proteinExistence type="predicted"/>
<dbReference type="SUPFAM" id="SSF54695">
    <property type="entry name" value="POZ domain"/>
    <property type="match status" value="1"/>
</dbReference>
<dbReference type="SUPFAM" id="SSF63829">
    <property type="entry name" value="Calcium-dependent phosphotriesterase"/>
    <property type="match status" value="1"/>
</dbReference>
<dbReference type="PANTHER" id="PTHR46231:SF1">
    <property type="entry name" value="ANKYRIN REPEAT AND BTB_POZ DOMAIN-CONTAINING PROTEIN 1"/>
    <property type="match status" value="1"/>
</dbReference>
<comment type="pathway">
    <text evidence="1">Protein modification; protein ubiquitination.</text>
</comment>
<dbReference type="InterPro" id="IPR000210">
    <property type="entry name" value="BTB/POZ_dom"/>
</dbReference>
<evidence type="ECO:0000313" key="6">
    <source>
        <dbReference type="Proteomes" id="UP001165080"/>
    </source>
</evidence>
<comment type="caution">
    <text evidence="5">The sequence shown here is derived from an EMBL/GenBank/DDBJ whole genome shotgun (WGS) entry which is preliminary data.</text>
</comment>
<evidence type="ECO:0000256" key="2">
    <source>
        <dbReference type="ARBA" id="ARBA00022737"/>
    </source>
</evidence>
<evidence type="ECO:0000256" key="3">
    <source>
        <dbReference type="ARBA" id="ARBA00023043"/>
    </source>
</evidence>
<keyword evidence="2" id="KW-0677">Repeat</keyword>
<name>A0A9W6C025_9CHLO</name>
<dbReference type="SMART" id="SM00225">
    <property type="entry name" value="BTB"/>
    <property type="match status" value="1"/>
</dbReference>
<evidence type="ECO:0000256" key="1">
    <source>
        <dbReference type="ARBA" id="ARBA00004906"/>
    </source>
</evidence>
<evidence type="ECO:0000313" key="5">
    <source>
        <dbReference type="EMBL" id="GLC60925.1"/>
    </source>
</evidence>
<dbReference type="InterPro" id="IPR044515">
    <property type="entry name" value="ABTB1"/>
</dbReference>
<dbReference type="CDD" id="cd18186">
    <property type="entry name" value="BTB_POZ_ZBTB_KLHL-like"/>
    <property type="match status" value="1"/>
</dbReference>
<organism evidence="5 6">
    <name type="scientific">Pleodorina starrii</name>
    <dbReference type="NCBI Taxonomy" id="330485"/>
    <lineage>
        <taxon>Eukaryota</taxon>
        <taxon>Viridiplantae</taxon>
        <taxon>Chlorophyta</taxon>
        <taxon>core chlorophytes</taxon>
        <taxon>Chlorophyceae</taxon>
        <taxon>CS clade</taxon>
        <taxon>Chlamydomonadales</taxon>
        <taxon>Volvocaceae</taxon>
        <taxon>Pleodorina</taxon>
    </lineage>
</organism>
<keyword evidence="6" id="KW-1185">Reference proteome</keyword>
<dbReference type="InterPro" id="IPR011333">
    <property type="entry name" value="SKP1/BTB/POZ_sf"/>
</dbReference>
<dbReference type="GO" id="GO:0000151">
    <property type="term" value="C:ubiquitin ligase complex"/>
    <property type="evidence" value="ECO:0007669"/>
    <property type="project" value="TreeGrafter"/>
</dbReference>
<dbReference type="PANTHER" id="PTHR46231">
    <property type="entry name" value="ANKYRIN REPEAT AND BTB/POZ DOMAIN-CONTAINING PROTEIN 1"/>
    <property type="match status" value="1"/>
</dbReference>
<dbReference type="GO" id="GO:0005737">
    <property type="term" value="C:cytoplasm"/>
    <property type="evidence" value="ECO:0007669"/>
    <property type="project" value="TreeGrafter"/>
</dbReference>